<proteinExistence type="predicted"/>
<protein>
    <submittedName>
        <fullName evidence="2">Uncharacterized protein</fullName>
    </submittedName>
</protein>
<gene>
    <name evidence="2" type="ORF">ADEAN_000499400</name>
</gene>
<accession>A0A7G2CCH8</accession>
<keyword evidence="3" id="KW-1185">Reference proteome</keyword>
<dbReference type="AlphaFoldDB" id="A0A7G2CCH8"/>
<evidence type="ECO:0000313" key="3">
    <source>
        <dbReference type="Proteomes" id="UP000515908"/>
    </source>
</evidence>
<dbReference type="VEuPathDB" id="TriTrypDB:ADEAN_000499400"/>
<evidence type="ECO:0000256" key="1">
    <source>
        <dbReference type="SAM" id="Phobius"/>
    </source>
</evidence>
<keyword evidence="1" id="KW-1133">Transmembrane helix</keyword>
<name>A0A7G2CCH8_9TRYP</name>
<sequence length="114" mass="12173">MARPLSRCIWREAARDSLSEIVTSFTVLMSTFTSPRESSSFLTSSKKSFRGSKTTGGFGAAVVVVVVVVVVVLVVVVEVDVVDVVELVEVLVGGATVDDVVVVLEVVLRFSQIN</sequence>
<keyword evidence="1" id="KW-0812">Transmembrane</keyword>
<feature type="transmembrane region" description="Helical" evidence="1">
    <location>
        <begin position="56"/>
        <end position="77"/>
    </location>
</feature>
<evidence type="ECO:0000313" key="2">
    <source>
        <dbReference type="EMBL" id="CAD2217516.1"/>
    </source>
</evidence>
<reference evidence="2 3" key="1">
    <citation type="submission" date="2020-08" db="EMBL/GenBank/DDBJ databases">
        <authorList>
            <person name="Newling K."/>
            <person name="Davey J."/>
            <person name="Forrester S."/>
        </authorList>
    </citation>
    <scope>NUCLEOTIDE SEQUENCE [LARGE SCALE GENOMIC DNA]</scope>
    <source>
        <strain evidence="3">Crithidia deanei Carvalho (ATCC PRA-265)</strain>
    </source>
</reference>
<dbReference type="EMBL" id="LR877153">
    <property type="protein sequence ID" value="CAD2217516.1"/>
    <property type="molecule type" value="Genomic_DNA"/>
</dbReference>
<keyword evidence="1" id="KW-0472">Membrane</keyword>
<dbReference type="Proteomes" id="UP000515908">
    <property type="component" value="Chromosome 09"/>
</dbReference>
<organism evidence="2 3">
    <name type="scientific">Angomonas deanei</name>
    <dbReference type="NCBI Taxonomy" id="59799"/>
    <lineage>
        <taxon>Eukaryota</taxon>
        <taxon>Discoba</taxon>
        <taxon>Euglenozoa</taxon>
        <taxon>Kinetoplastea</taxon>
        <taxon>Metakinetoplastina</taxon>
        <taxon>Trypanosomatida</taxon>
        <taxon>Trypanosomatidae</taxon>
        <taxon>Strigomonadinae</taxon>
        <taxon>Angomonas</taxon>
    </lineage>
</organism>